<dbReference type="RefSeq" id="XP_013894700.1">
    <property type="nucleotide sequence ID" value="XM_014039246.1"/>
</dbReference>
<evidence type="ECO:0000313" key="4">
    <source>
        <dbReference type="Proteomes" id="UP000054498"/>
    </source>
</evidence>
<dbReference type="KEGG" id="mng:MNEG_12283"/>
<keyword evidence="2" id="KW-0040">ANK repeat</keyword>
<dbReference type="EMBL" id="KK103383">
    <property type="protein sequence ID" value="KIY95680.1"/>
    <property type="molecule type" value="Genomic_DNA"/>
</dbReference>
<evidence type="ECO:0000256" key="2">
    <source>
        <dbReference type="ARBA" id="ARBA00023043"/>
    </source>
</evidence>
<dbReference type="Pfam" id="PF12796">
    <property type="entry name" value="Ank_2"/>
    <property type="match status" value="1"/>
</dbReference>
<keyword evidence="4" id="KW-1185">Reference proteome</keyword>
<dbReference type="OrthoDB" id="194358at2759"/>
<dbReference type="SMART" id="SM00248">
    <property type="entry name" value="ANK"/>
    <property type="match status" value="4"/>
</dbReference>
<name>A0A0D2MLI8_9CHLO</name>
<organism evidence="3 4">
    <name type="scientific">Monoraphidium neglectum</name>
    <dbReference type="NCBI Taxonomy" id="145388"/>
    <lineage>
        <taxon>Eukaryota</taxon>
        <taxon>Viridiplantae</taxon>
        <taxon>Chlorophyta</taxon>
        <taxon>core chlorophytes</taxon>
        <taxon>Chlorophyceae</taxon>
        <taxon>CS clade</taxon>
        <taxon>Sphaeropleales</taxon>
        <taxon>Selenastraceae</taxon>
        <taxon>Monoraphidium</taxon>
    </lineage>
</organism>
<evidence type="ECO:0000256" key="1">
    <source>
        <dbReference type="ARBA" id="ARBA00022737"/>
    </source>
</evidence>
<dbReference type="PANTHER" id="PTHR24126">
    <property type="entry name" value="ANKYRIN REPEAT, PH AND SEC7 DOMAIN CONTAINING PROTEIN SECG-RELATED"/>
    <property type="match status" value="1"/>
</dbReference>
<dbReference type="InterPro" id="IPR036770">
    <property type="entry name" value="Ankyrin_rpt-contain_sf"/>
</dbReference>
<protein>
    <submittedName>
        <fullName evidence="3">Uncharacterized protein</fullName>
    </submittedName>
</protein>
<sequence>MNPYANRPYAGCEGGYCPSGDPALEASLYRAVAAGDVPEVQRLLENPGLNTSRNVVPDEHGFVRVKDAAVWIAAKKGQLGVMKALLDKGYDADYEEGHVVDLAAANGDTAMLELLLKRGFAIGSSALAYAAKNQNADMMKALLEAARNKAKGQPPDLKSAMQAACAVGNQTVLRLLVEEGAFKEIRHPVSNRPTVHDWRGDYVSEAVSTGHPLVLELLFSSGYTVTWQNAQELIKLASSVGVVDSLRHLLEQPTVQEDEEELEEAVENALKVAAEEGKAEIVDFILDTYPALAKDPCPAALIKAT</sequence>
<evidence type="ECO:0000313" key="3">
    <source>
        <dbReference type="EMBL" id="KIY95680.1"/>
    </source>
</evidence>
<dbReference type="Gene3D" id="1.25.40.20">
    <property type="entry name" value="Ankyrin repeat-containing domain"/>
    <property type="match status" value="1"/>
</dbReference>
<feature type="non-terminal residue" evidence="3">
    <location>
        <position position="305"/>
    </location>
</feature>
<reference evidence="3 4" key="1">
    <citation type="journal article" date="2013" name="BMC Genomics">
        <title>Reconstruction of the lipid metabolism for the microalga Monoraphidium neglectum from its genome sequence reveals characteristics suitable for biofuel production.</title>
        <authorList>
            <person name="Bogen C."/>
            <person name="Al-Dilaimi A."/>
            <person name="Albersmeier A."/>
            <person name="Wichmann J."/>
            <person name="Grundmann M."/>
            <person name="Rupp O."/>
            <person name="Lauersen K.J."/>
            <person name="Blifernez-Klassen O."/>
            <person name="Kalinowski J."/>
            <person name="Goesmann A."/>
            <person name="Mussgnug J.H."/>
            <person name="Kruse O."/>
        </authorList>
    </citation>
    <scope>NUCLEOTIDE SEQUENCE [LARGE SCALE GENOMIC DNA]</scope>
    <source>
        <strain evidence="3 4">SAG 48.87</strain>
    </source>
</reference>
<dbReference type="PANTHER" id="PTHR24126:SF14">
    <property type="entry name" value="ANK_REP_REGION DOMAIN-CONTAINING PROTEIN"/>
    <property type="match status" value="1"/>
</dbReference>
<dbReference type="AlphaFoldDB" id="A0A0D2MLI8"/>
<dbReference type="SUPFAM" id="SSF48403">
    <property type="entry name" value="Ankyrin repeat"/>
    <property type="match status" value="1"/>
</dbReference>
<dbReference type="Proteomes" id="UP000054498">
    <property type="component" value="Unassembled WGS sequence"/>
</dbReference>
<dbReference type="InterPro" id="IPR002110">
    <property type="entry name" value="Ankyrin_rpt"/>
</dbReference>
<keyword evidence="1" id="KW-0677">Repeat</keyword>
<accession>A0A0D2MLI8</accession>
<gene>
    <name evidence="3" type="ORF">MNEG_12283</name>
</gene>
<dbReference type="GeneID" id="25729630"/>
<proteinExistence type="predicted"/>